<accession>A0A7S4ALS0</accession>
<proteinExistence type="inferred from homology"/>
<dbReference type="Gene3D" id="3.60.90.10">
    <property type="entry name" value="S-adenosylmethionine decarboxylase"/>
    <property type="match status" value="1"/>
</dbReference>
<dbReference type="PANTHER" id="PTHR43317">
    <property type="entry name" value="THERMOSPERMINE SYNTHASE ACAULIS5"/>
    <property type="match status" value="1"/>
</dbReference>
<gene>
    <name evidence="15" type="ORF">PAUS00366_LOCUS12654</name>
</gene>
<evidence type="ECO:0000256" key="8">
    <source>
        <dbReference type="ARBA" id="ARBA00023239"/>
    </source>
</evidence>
<keyword evidence="9" id="KW-0704">Schiff base</keyword>
<dbReference type="Pfam" id="PF01564">
    <property type="entry name" value="Spermine_synth"/>
    <property type="match status" value="1"/>
</dbReference>
<keyword evidence="7" id="KW-0865">Zymogen</keyword>
<dbReference type="InterPro" id="IPR029063">
    <property type="entry name" value="SAM-dependent_MTases_sf"/>
</dbReference>
<dbReference type="InterPro" id="IPR030374">
    <property type="entry name" value="PABS"/>
</dbReference>
<feature type="transmembrane region" description="Helical" evidence="13">
    <location>
        <begin position="42"/>
        <end position="61"/>
    </location>
</feature>
<dbReference type="SUPFAM" id="SSF56276">
    <property type="entry name" value="S-adenosylmethionine decarboxylase"/>
    <property type="match status" value="1"/>
</dbReference>
<dbReference type="PANTHER" id="PTHR43317:SF1">
    <property type="entry name" value="THERMOSPERMINE SYNTHASE ACAULIS5"/>
    <property type="match status" value="1"/>
</dbReference>
<dbReference type="NCBIfam" id="TIGR03330">
    <property type="entry name" value="SAM_DCase_Bsu"/>
    <property type="match status" value="1"/>
</dbReference>
<name>A0A7S4ALS0_9STRA</name>
<comment type="cofactor">
    <cofactor evidence="1">
        <name>pyruvate</name>
        <dbReference type="ChEBI" id="CHEBI:15361"/>
    </cofactor>
</comment>
<protein>
    <recommendedName>
        <fullName evidence="14">PABS domain-containing protein</fullName>
    </recommendedName>
</protein>
<evidence type="ECO:0000256" key="10">
    <source>
        <dbReference type="ARBA" id="ARBA00023317"/>
    </source>
</evidence>
<feature type="region of interest" description="Disordered" evidence="12">
    <location>
        <begin position="1"/>
        <end position="28"/>
    </location>
</feature>
<evidence type="ECO:0000256" key="12">
    <source>
        <dbReference type="SAM" id="MobiDB-lite"/>
    </source>
</evidence>
<keyword evidence="13" id="KW-0472">Membrane</keyword>
<dbReference type="CDD" id="cd02440">
    <property type="entry name" value="AdoMet_MTases"/>
    <property type="match status" value="1"/>
</dbReference>
<dbReference type="InterPro" id="IPR003826">
    <property type="entry name" value="AdoMetDC_fam_prok"/>
</dbReference>
<dbReference type="AlphaFoldDB" id="A0A7S4ALS0"/>
<sequence length="673" mass="75809">MTLQDGKSNNAKSSRNISNGNGVAVNGDNDSNPYRVKVSLRFIALSMLSCWLLSFAVGRIARELLIVGPQQRMIELEAAIELHGLQLHQERKAGRKDVLKLPNPTLKNKPVPNTIYTSMNFDTARSASINSRWVVTEEDEDENSRVCKTSMSGKKDCEETSGTNPTSQQQSIDGIDTEDEVHLPAGQHLLMDIRNVQAEFLASEERLAQAMLDVVGGCGLTLLSYHCHGLFPNGVSCVGVLLESHVSFHTWPSQGVVTLDLFTCGSQSLLPIVERVESLFGIPKNGNADGPETVWAYKVRGFGDETQEELTDLFTFPIGTMTEYKKELVSIEKTSQNKNRIDVYDVLRPLYQNYEQYKRSLRDDGSYESRHKDFFRPDRIMFVNGVLQSRRSAEIPYHEALVHPAMVTHKAPSRILLLNCGGGAGLREVLKHKGVKRVVMIEEEPEVLKVSKKFFPEYHDCTSIQGVTQNCMDDPRVELIYGDLYDWTETRYDEKIDEEFDVIILDDLYYVDDFKEDEEDQKFALLLSKLLVSDGIFAAQVGDAPTLNTAASGNPEFQGRFDFIDSLQKNGFVRIIDYEEGHLGFSDPWQFMIAFKTGEPNETWDYTYSSWHNMHVDQRMLPSTGIGDSPLLHFDGAVMKGYSYPSKASGVVFCRGYPESPFCKEGRGVETQR</sequence>
<keyword evidence="13" id="KW-0812">Transmembrane</keyword>
<comment type="similarity">
    <text evidence="2">Belongs to the spermidine/spermine synthase family.</text>
</comment>
<feature type="region of interest" description="Disordered" evidence="12">
    <location>
        <begin position="144"/>
        <end position="174"/>
    </location>
</feature>
<dbReference type="GO" id="GO:0010487">
    <property type="term" value="F:thermospermine synthase activity"/>
    <property type="evidence" value="ECO:0007669"/>
    <property type="project" value="UniProtKB-ARBA"/>
</dbReference>
<feature type="compositionally biased region" description="Polar residues" evidence="12">
    <location>
        <begin position="160"/>
        <end position="172"/>
    </location>
</feature>
<reference evidence="15" key="1">
    <citation type="submission" date="2021-01" db="EMBL/GenBank/DDBJ databases">
        <authorList>
            <person name="Corre E."/>
            <person name="Pelletier E."/>
            <person name="Niang G."/>
            <person name="Scheremetjew M."/>
            <person name="Finn R."/>
            <person name="Kale V."/>
            <person name="Holt S."/>
            <person name="Cochrane G."/>
            <person name="Meng A."/>
            <person name="Brown T."/>
            <person name="Cohen L."/>
        </authorList>
    </citation>
    <scope>NUCLEOTIDE SEQUENCE</scope>
    <source>
        <strain evidence="15">10249 10 AB</strain>
    </source>
</reference>
<feature type="domain" description="PABS" evidence="14">
    <location>
        <begin position="305"/>
        <end position="596"/>
    </location>
</feature>
<dbReference type="Gene3D" id="3.40.50.150">
    <property type="entry name" value="Vaccinia Virus protein VP39"/>
    <property type="match status" value="1"/>
</dbReference>
<feature type="compositionally biased region" description="Low complexity" evidence="12">
    <location>
        <begin position="18"/>
        <end position="28"/>
    </location>
</feature>
<dbReference type="HAMAP" id="MF_00198">
    <property type="entry name" value="Spermidine_synth"/>
    <property type="match status" value="1"/>
</dbReference>
<dbReference type="GO" id="GO:0008295">
    <property type="term" value="P:spermidine biosynthetic process"/>
    <property type="evidence" value="ECO:0007669"/>
    <property type="project" value="InterPro"/>
</dbReference>
<keyword evidence="13" id="KW-1133">Transmembrane helix</keyword>
<dbReference type="InterPro" id="IPR017716">
    <property type="entry name" value="S-AdoMet_deCOase_pro-enz"/>
</dbReference>
<evidence type="ECO:0000256" key="3">
    <source>
        <dbReference type="ARBA" id="ARBA00022679"/>
    </source>
</evidence>
<keyword evidence="5" id="KW-0068">Autocatalytic cleavage</keyword>
<evidence type="ECO:0000256" key="11">
    <source>
        <dbReference type="PROSITE-ProRule" id="PRU00354"/>
    </source>
</evidence>
<evidence type="ECO:0000256" key="6">
    <source>
        <dbReference type="ARBA" id="ARBA00023115"/>
    </source>
</evidence>
<evidence type="ECO:0000256" key="1">
    <source>
        <dbReference type="ARBA" id="ARBA00001928"/>
    </source>
</evidence>
<evidence type="ECO:0000313" key="15">
    <source>
        <dbReference type="EMBL" id="CAE0719900.1"/>
    </source>
</evidence>
<keyword evidence="4" id="KW-0210">Decarboxylase</keyword>
<evidence type="ECO:0000256" key="9">
    <source>
        <dbReference type="ARBA" id="ARBA00023270"/>
    </source>
</evidence>
<dbReference type="InterPro" id="IPR001045">
    <property type="entry name" value="Spermi_synthase"/>
</dbReference>
<evidence type="ECO:0000256" key="7">
    <source>
        <dbReference type="ARBA" id="ARBA00023145"/>
    </source>
</evidence>
<evidence type="ECO:0000256" key="5">
    <source>
        <dbReference type="ARBA" id="ARBA00022813"/>
    </source>
</evidence>
<dbReference type="EMBL" id="HBIX01017560">
    <property type="protein sequence ID" value="CAE0719900.1"/>
    <property type="molecule type" value="Transcribed_RNA"/>
</dbReference>
<evidence type="ECO:0000259" key="14">
    <source>
        <dbReference type="PROSITE" id="PS51006"/>
    </source>
</evidence>
<keyword evidence="8" id="KW-0456">Lyase</keyword>
<feature type="compositionally biased region" description="Polar residues" evidence="12">
    <location>
        <begin position="1"/>
        <end position="17"/>
    </location>
</feature>
<dbReference type="Pfam" id="PF02675">
    <property type="entry name" value="AdoMet_dc"/>
    <property type="match status" value="1"/>
</dbReference>
<keyword evidence="3 11" id="KW-0808">Transferase</keyword>
<feature type="active site" description="Proton acceptor" evidence="11">
    <location>
        <position position="506"/>
    </location>
</feature>
<evidence type="ECO:0000256" key="4">
    <source>
        <dbReference type="ARBA" id="ARBA00022793"/>
    </source>
</evidence>
<evidence type="ECO:0000256" key="13">
    <source>
        <dbReference type="SAM" id="Phobius"/>
    </source>
</evidence>
<dbReference type="InterPro" id="IPR016067">
    <property type="entry name" value="S-AdoMet_deCO2ase_core"/>
</dbReference>
<dbReference type="PROSITE" id="PS51006">
    <property type="entry name" value="PABS_2"/>
    <property type="match status" value="1"/>
</dbReference>
<organism evidence="15">
    <name type="scientific">Pseudo-nitzschia australis</name>
    <dbReference type="NCBI Taxonomy" id="44445"/>
    <lineage>
        <taxon>Eukaryota</taxon>
        <taxon>Sar</taxon>
        <taxon>Stramenopiles</taxon>
        <taxon>Ochrophyta</taxon>
        <taxon>Bacillariophyta</taxon>
        <taxon>Bacillariophyceae</taxon>
        <taxon>Bacillariophycidae</taxon>
        <taxon>Bacillariales</taxon>
        <taxon>Bacillariaceae</taxon>
        <taxon>Pseudo-nitzschia</taxon>
    </lineage>
</organism>
<keyword evidence="6 11" id="KW-0620">Polyamine biosynthesis</keyword>
<dbReference type="SUPFAM" id="SSF53335">
    <property type="entry name" value="S-adenosyl-L-methionine-dependent methyltransferases"/>
    <property type="match status" value="1"/>
</dbReference>
<dbReference type="GO" id="GO:0004014">
    <property type="term" value="F:adenosylmethionine decarboxylase activity"/>
    <property type="evidence" value="ECO:0007669"/>
    <property type="project" value="InterPro"/>
</dbReference>
<evidence type="ECO:0000256" key="2">
    <source>
        <dbReference type="ARBA" id="ARBA00007867"/>
    </source>
</evidence>
<keyword evidence="10" id="KW-0670">Pyruvate</keyword>